<sequence>MRHVLHEMMGDVGIPYAASSKMHPPAGPVQMKIVPHQRLSAFAQRMRPMLKKWIKPGGREAASQTIVYLRWRGAGVLLISGDAQHPPHRDHLLGL</sequence>
<evidence type="ECO:0000313" key="2">
    <source>
        <dbReference type="Proteomes" id="UP001210865"/>
    </source>
</evidence>
<keyword evidence="2" id="KW-1185">Reference proteome</keyword>
<evidence type="ECO:0000313" key="1">
    <source>
        <dbReference type="EMBL" id="WBO23565.1"/>
    </source>
</evidence>
<reference evidence="1 2" key="1">
    <citation type="submission" date="2022-12" db="EMBL/GenBank/DDBJ databases">
        <title>Sphingomonas abieness sp. nov., an endophytic bacterium isolated from Abies koreana.</title>
        <authorList>
            <person name="Jiang L."/>
            <person name="Lee J."/>
        </authorList>
    </citation>
    <scope>NUCLEOTIDE SEQUENCE [LARGE SCALE GENOMIC DNA]</scope>
    <source>
        <strain evidence="2">PAMB 00755</strain>
    </source>
</reference>
<proteinExistence type="predicted"/>
<protein>
    <submittedName>
        <fullName evidence="1">Uncharacterized protein</fullName>
    </submittedName>
</protein>
<dbReference type="Proteomes" id="UP001210865">
    <property type="component" value="Chromosome"/>
</dbReference>
<accession>A0ABY7NRZ1</accession>
<dbReference type="RefSeq" id="WP_270078197.1">
    <property type="nucleotide sequence ID" value="NZ_CP115174.1"/>
</dbReference>
<organism evidence="1 2">
    <name type="scientific">Sphingomonas abietis</name>
    <dbReference type="NCBI Taxonomy" id="3012344"/>
    <lineage>
        <taxon>Bacteria</taxon>
        <taxon>Pseudomonadati</taxon>
        <taxon>Pseudomonadota</taxon>
        <taxon>Alphaproteobacteria</taxon>
        <taxon>Sphingomonadales</taxon>
        <taxon>Sphingomonadaceae</taxon>
        <taxon>Sphingomonas</taxon>
    </lineage>
</organism>
<gene>
    <name evidence="1" type="ORF">PBT88_05395</name>
</gene>
<name>A0ABY7NRZ1_9SPHN</name>
<dbReference type="EMBL" id="CP115174">
    <property type="protein sequence ID" value="WBO23565.1"/>
    <property type="molecule type" value="Genomic_DNA"/>
</dbReference>